<dbReference type="PANTHER" id="PTHR11265:SF0">
    <property type="entry name" value="12S RRNA N4-METHYLCYTIDINE METHYLTRANSFERASE"/>
    <property type="match status" value="1"/>
</dbReference>
<evidence type="ECO:0000256" key="2">
    <source>
        <dbReference type="ARBA" id="ARBA00022603"/>
    </source>
</evidence>
<reference evidence="5" key="1">
    <citation type="submission" date="2022-12" db="EMBL/GenBank/DDBJ databases">
        <title>Chromosome-level genome assembly of the bean flower thrips Megalurothrips usitatus.</title>
        <authorList>
            <person name="Ma L."/>
            <person name="Liu Q."/>
            <person name="Li H."/>
            <person name="Cai W."/>
        </authorList>
    </citation>
    <scope>NUCLEOTIDE SEQUENCE</scope>
    <source>
        <strain evidence="5">Cailab_2022a</strain>
    </source>
</reference>
<dbReference type="InterPro" id="IPR029063">
    <property type="entry name" value="SAM-dependent_MTases_sf"/>
</dbReference>
<dbReference type="InterPro" id="IPR002903">
    <property type="entry name" value="RsmH"/>
</dbReference>
<accession>A0AAV7XBH8</accession>
<keyword evidence="3" id="KW-0808">Transferase</keyword>
<dbReference type="GO" id="GO:0070475">
    <property type="term" value="P:rRNA base methylation"/>
    <property type="evidence" value="ECO:0007669"/>
    <property type="project" value="TreeGrafter"/>
</dbReference>
<dbReference type="AlphaFoldDB" id="A0AAV7XBH8"/>
<dbReference type="SUPFAM" id="SSF81799">
    <property type="entry name" value="Putative methyltransferase TM0872, insert domain"/>
    <property type="match status" value="1"/>
</dbReference>
<gene>
    <name evidence="5" type="ORF">ONE63_001247</name>
</gene>
<evidence type="ECO:0000313" key="6">
    <source>
        <dbReference type="Proteomes" id="UP001075354"/>
    </source>
</evidence>
<dbReference type="InterPro" id="IPR023397">
    <property type="entry name" value="SAM-dep_MeTrfase_MraW_recog"/>
</dbReference>
<proteinExistence type="inferred from homology"/>
<evidence type="ECO:0008006" key="7">
    <source>
        <dbReference type="Google" id="ProtNLM"/>
    </source>
</evidence>
<dbReference type="Gene3D" id="1.10.150.170">
    <property type="entry name" value="Putative methyltransferase TM0872, insert domain"/>
    <property type="match status" value="1"/>
</dbReference>
<keyword evidence="6" id="KW-1185">Reference proteome</keyword>
<dbReference type="GO" id="GO:0071424">
    <property type="term" value="F:rRNA (cytosine-N4-)-methyltransferase activity"/>
    <property type="evidence" value="ECO:0007669"/>
    <property type="project" value="TreeGrafter"/>
</dbReference>
<protein>
    <recommendedName>
        <fullName evidence="7">Methyltransferase-like protein 15 homolog</fullName>
    </recommendedName>
</protein>
<comment type="similarity">
    <text evidence="1">Belongs to the methyltransferase superfamily. RsmH family.</text>
</comment>
<organism evidence="5 6">
    <name type="scientific">Megalurothrips usitatus</name>
    <name type="common">bean blossom thrips</name>
    <dbReference type="NCBI Taxonomy" id="439358"/>
    <lineage>
        <taxon>Eukaryota</taxon>
        <taxon>Metazoa</taxon>
        <taxon>Ecdysozoa</taxon>
        <taxon>Arthropoda</taxon>
        <taxon>Hexapoda</taxon>
        <taxon>Insecta</taxon>
        <taxon>Pterygota</taxon>
        <taxon>Neoptera</taxon>
        <taxon>Paraneoptera</taxon>
        <taxon>Thysanoptera</taxon>
        <taxon>Terebrantia</taxon>
        <taxon>Thripoidea</taxon>
        <taxon>Thripidae</taxon>
        <taxon>Megalurothrips</taxon>
    </lineage>
</organism>
<sequence length="351" mass="39201">MALFSISTRCLYQSLSQRFRGCYLSTNTQEDASRLMTSEILQQLNVTANETILDMTFGDGLHSEAILKSNESVKIIALDRDPCAFQKATELALKYPGRVNPLLGRISDLPSLLGPLGIKRKSLDAIIFEPGCSSMQLHDANRGFTCEVDGPLDMRMDGPQATDFITAADVVMRADERDLSRVLRVYGDEERNKKIAKAIVACRYNFQPLDSTGKLTELVHVACAEKSSKAVRNVFYALRTFVNNEFNELNYAMLLAQEYLKIGGRVLALTFNQMEDTIIKRHITGNVMENSPNPVPLKYYSAAFNMKPEEINAMRSSPWKPIQKHVATLGAADKMKSHHFAVAKLRGAQKV</sequence>
<dbReference type="Proteomes" id="UP001075354">
    <property type="component" value="Chromosome 10"/>
</dbReference>
<dbReference type="SUPFAM" id="SSF53335">
    <property type="entry name" value="S-adenosyl-L-methionine-dependent methyltransferases"/>
    <property type="match status" value="1"/>
</dbReference>
<keyword evidence="4" id="KW-0949">S-adenosyl-L-methionine</keyword>
<evidence type="ECO:0000256" key="4">
    <source>
        <dbReference type="ARBA" id="ARBA00022691"/>
    </source>
</evidence>
<comment type="caution">
    <text evidence="5">The sequence shown here is derived from an EMBL/GenBank/DDBJ whole genome shotgun (WGS) entry which is preliminary data.</text>
</comment>
<evidence type="ECO:0000256" key="1">
    <source>
        <dbReference type="ARBA" id="ARBA00010396"/>
    </source>
</evidence>
<dbReference type="NCBIfam" id="TIGR00006">
    <property type="entry name" value="16S rRNA (cytosine(1402)-N(4))-methyltransferase RsmH"/>
    <property type="match status" value="1"/>
</dbReference>
<dbReference type="Pfam" id="PF01795">
    <property type="entry name" value="Methyltransf_5"/>
    <property type="match status" value="1"/>
</dbReference>
<dbReference type="EMBL" id="JAPTSV010000010">
    <property type="protein sequence ID" value="KAJ1523381.1"/>
    <property type="molecule type" value="Genomic_DNA"/>
</dbReference>
<keyword evidence="2" id="KW-0489">Methyltransferase</keyword>
<evidence type="ECO:0000256" key="3">
    <source>
        <dbReference type="ARBA" id="ARBA00022679"/>
    </source>
</evidence>
<dbReference type="Gene3D" id="3.40.50.150">
    <property type="entry name" value="Vaccinia Virus protein VP39"/>
    <property type="match status" value="1"/>
</dbReference>
<evidence type="ECO:0000313" key="5">
    <source>
        <dbReference type="EMBL" id="KAJ1523381.1"/>
    </source>
</evidence>
<dbReference type="PANTHER" id="PTHR11265">
    <property type="entry name" value="S-ADENOSYL-METHYLTRANSFERASE MRAW"/>
    <property type="match status" value="1"/>
</dbReference>
<name>A0AAV7XBH8_9NEOP</name>